<name>A0ABD0AGN2_9LACO</name>
<evidence type="ECO:0000313" key="1">
    <source>
        <dbReference type="EMBL" id="GHN34205.1"/>
    </source>
</evidence>
<accession>A0ABD0AGN2</accession>
<dbReference type="Proteomes" id="UP001054884">
    <property type="component" value="Unassembled WGS sequence"/>
</dbReference>
<gene>
    <name evidence="1" type="ORF">ME791_13570</name>
</gene>
<evidence type="ECO:0000313" key="2">
    <source>
        <dbReference type="Proteomes" id="UP001054884"/>
    </source>
</evidence>
<dbReference type="AlphaFoldDB" id="A0ABD0AGN2"/>
<proteinExistence type="predicted"/>
<dbReference type="EMBL" id="BNHY01000032">
    <property type="protein sequence ID" value="GHN34205.1"/>
    <property type="molecule type" value="Genomic_DNA"/>
</dbReference>
<comment type="caution">
    <text evidence="1">The sequence shown here is derived from an EMBL/GenBank/DDBJ whole genome shotgun (WGS) entry which is preliminary data.</text>
</comment>
<dbReference type="RefSeq" id="WP_231525865.1">
    <property type="nucleotide sequence ID" value="NZ_BNHQ01000005.1"/>
</dbReference>
<protein>
    <submittedName>
        <fullName evidence="1">Uncharacterized protein</fullName>
    </submittedName>
</protein>
<reference evidence="1 2" key="1">
    <citation type="journal article" date="2022" name="J. Dairy Sci.">
        <title>Genetic diversity of Lactobacillus delbrueckii isolated from raw milk in Hokkaido, Japan.</title>
        <authorList>
            <person name="Tsuchihashi H."/>
            <person name="Ichikawa A."/>
            <person name="Takeda M."/>
            <person name="Koizumi A."/>
            <person name="Mizoguchi C."/>
            <person name="Ishida T."/>
            <person name="Kimura K."/>
        </authorList>
    </citation>
    <scope>NUCLEOTIDE SEQUENCE [LARGE SCALE GENOMIC DNA]</scope>
    <source>
        <strain evidence="1 2">ME-791</strain>
    </source>
</reference>
<organism evidence="1 2">
    <name type="scientific">Lactobacillus delbrueckii</name>
    <dbReference type="NCBI Taxonomy" id="1584"/>
    <lineage>
        <taxon>Bacteria</taxon>
        <taxon>Bacillati</taxon>
        <taxon>Bacillota</taxon>
        <taxon>Bacilli</taxon>
        <taxon>Lactobacillales</taxon>
        <taxon>Lactobacillaceae</taxon>
        <taxon>Lactobacillus</taxon>
    </lineage>
</organism>
<sequence length="50" mass="5459">MATGKVYAVNIGTLLCLLINGPMIALADQHLWHNLHHNIALPKAISDRAE</sequence>